<feature type="transmembrane region" description="Helical" evidence="5">
    <location>
        <begin position="349"/>
        <end position="368"/>
    </location>
</feature>
<feature type="transmembrane region" description="Helical" evidence="5">
    <location>
        <begin position="314"/>
        <end position="337"/>
    </location>
</feature>
<feature type="transmembrane region" description="Helical" evidence="5">
    <location>
        <begin position="401"/>
        <end position="424"/>
    </location>
</feature>
<comment type="caution">
    <text evidence="7">The sequence shown here is derived from an EMBL/GenBank/DDBJ whole genome shotgun (WGS) entry which is preliminary data.</text>
</comment>
<feature type="transmembrane region" description="Helical" evidence="5">
    <location>
        <begin position="64"/>
        <end position="89"/>
    </location>
</feature>
<dbReference type="GO" id="GO:0016020">
    <property type="term" value="C:membrane"/>
    <property type="evidence" value="ECO:0007669"/>
    <property type="project" value="UniProtKB-SubCell"/>
</dbReference>
<evidence type="ECO:0000256" key="1">
    <source>
        <dbReference type="ARBA" id="ARBA00004141"/>
    </source>
</evidence>
<feature type="transmembrane region" description="Helical" evidence="5">
    <location>
        <begin position="499"/>
        <end position="521"/>
    </location>
</feature>
<keyword evidence="8" id="KW-1185">Reference proteome</keyword>
<organism evidence="7 8">
    <name type="scientific">Clostridium tertium</name>
    <dbReference type="NCBI Taxonomy" id="1559"/>
    <lineage>
        <taxon>Bacteria</taxon>
        <taxon>Bacillati</taxon>
        <taxon>Bacillota</taxon>
        <taxon>Clostridia</taxon>
        <taxon>Eubacteriales</taxon>
        <taxon>Clostridiaceae</taxon>
        <taxon>Clostridium</taxon>
    </lineage>
</organism>
<protein>
    <submittedName>
        <fullName evidence="7">ABC transporter permease</fullName>
    </submittedName>
</protein>
<evidence type="ECO:0000256" key="5">
    <source>
        <dbReference type="SAM" id="Phobius"/>
    </source>
</evidence>
<feature type="transmembrane region" description="Helical" evidence="5">
    <location>
        <begin position="249"/>
        <end position="267"/>
    </location>
</feature>
<dbReference type="Proteomes" id="UP001141183">
    <property type="component" value="Unassembled WGS sequence"/>
</dbReference>
<comment type="subcellular location">
    <subcellularLocation>
        <location evidence="1">Membrane</location>
        <topology evidence="1">Multi-pass membrane protein</topology>
    </subcellularLocation>
</comment>
<dbReference type="AlphaFoldDB" id="A0A9X3XP11"/>
<proteinExistence type="predicted"/>
<feature type="transmembrane region" description="Helical" evidence="5">
    <location>
        <begin position="34"/>
        <end position="52"/>
    </location>
</feature>
<gene>
    <name evidence="7" type="ORF">NE398_19305</name>
</gene>
<feature type="transmembrane region" description="Helical" evidence="5">
    <location>
        <begin position="120"/>
        <end position="143"/>
    </location>
</feature>
<keyword evidence="2 5" id="KW-0812">Transmembrane</keyword>
<feature type="transmembrane region" description="Helical" evidence="5">
    <location>
        <begin position="430"/>
        <end position="451"/>
    </location>
</feature>
<evidence type="ECO:0000313" key="8">
    <source>
        <dbReference type="Proteomes" id="UP001141183"/>
    </source>
</evidence>
<reference evidence="7" key="1">
    <citation type="submission" date="2022-05" db="EMBL/GenBank/DDBJ databases">
        <title>Draft genome sequence of Clostridium tertium strain CP3 isolated from Peru.</title>
        <authorList>
            <person name="Hurtado R."/>
            <person name="Lima L."/>
            <person name="Sousa T."/>
            <person name="Jaiswal A.K."/>
            <person name="Tiwari S."/>
            <person name="Maturrano L."/>
            <person name="Brenig B."/>
            <person name="Azevedo V."/>
        </authorList>
    </citation>
    <scope>NUCLEOTIDE SEQUENCE</scope>
    <source>
        <strain evidence="7">CP3</strain>
    </source>
</reference>
<evidence type="ECO:0000256" key="4">
    <source>
        <dbReference type="ARBA" id="ARBA00023136"/>
    </source>
</evidence>
<evidence type="ECO:0000259" key="6">
    <source>
        <dbReference type="Pfam" id="PF01061"/>
    </source>
</evidence>
<keyword evidence="3 5" id="KW-1133">Transmembrane helix</keyword>
<feature type="transmembrane region" description="Helical" evidence="5">
    <location>
        <begin position="189"/>
        <end position="207"/>
    </location>
</feature>
<feature type="transmembrane region" description="Helical" evidence="5">
    <location>
        <begin position="471"/>
        <end position="493"/>
    </location>
</feature>
<feature type="domain" description="ABC-2 type transporter transmembrane" evidence="6">
    <location>
        <begin position="298"/>
        <end position="459"/>
    </location>
</feature>
<dbReference type="EMBL" id="JAMRYU010000027">
    <property type="protein sequence ID" value="MDC4242281.1"/>
    <property type="molecule type" value="Genomic_DNA"/>
</dbReference>
<name>A0A9X3XP11_9CLOT</name>
<evidence type="ECO:0000313" key="7">
    <source>
        <dbReference type="EMBL" id="MDC4242281.1"/>
    </source>
</evidence>
<evidence type="ECO:0000256" key="3">
    <source>
        <dbReference type="ARBA" id="ARBA00022989"/>
    </source>
</evidence>
<sequence>MSNLWSLFKTTFINSIGINKIFKEKSKGDRIRNISIAAIILISVIAVEVIAIEYSKLLANGLEIMGFIDLLLVMSFILSVMMIFFTSIYKSQGILFSSKDYDLLMSLPIKRSIILINKMIQLIGINYLFLLFVFLPPAFVYFSKVELSYIFFIYLFLVFLVLPLIPIVVSSIIAFIISYISSRVKHKNLIINSVTLLFILLIMFASFKSGDLVEKLIINSSSLSSGILRLYPPAIYGVNALINLDFKDLAIFITISILIFSIFVFVFNKSFKIINSKLQESFSKSDYKIDKMNISSPIIALIKKEAKRYFASPIYVLNTIIGPVLLLIAAISTLFMGKDILFKIMEIEVIDSIIPLFIIAFVCGILSLSCTTNSSISMEGKNLWILKSSPIKVIDIFKGKIILNLILILPAALISDIIFFYSINLSLIELVWLIIITILYSFILSIMGMVINNFFPNLNWTSETTVVKQSISVIIHIIASVIIIGLPILLFITLEVSNIVLFSTLVILYLILILIGLLIILNTVSIKLFNKLN</sequence>
<accession>A0A9X3XP11</accession>
<dbReference type="RefSeq" id="WP_272470714.1">
    <property type="nucleotide sequence ID" value="NZ_JAKLPG010000009.1"/>
</dbReference>
<evidence type="ECO:0000256" key="2">
    <source>
        <dbReference type="ARBA" id="ARBA00022692"/>
    </source>
</evidence>
<dbReference type="Pfam" id="PF01061">
    <property type="entry name" value="ABC2_membrane"/>
    <property type="match status" value="1"/>
</dbReference>
<feature type="transmembrane region" description="Helical" evidence="5">
    <location>
        <begin position="149"/>
        <end position="177"/>
    </location>
</feature>
<dbReference type="InterPro" id="IPR013525">
    <property type="entry name" value="ABC2_TM"/>
</dbReference>
<keyword evidence="4 5" id="KW-0472">Membrane</keyword>
<dbReference type="GO" id="GO:0140359">
    <property type="term" value="F:ABC-type transporter activity"/>
    <property type="evidence" value="ECO:0007669"/>
    <property type="project" value="InterPro"/>
</dbReference>